<evidence type="ECO:0000313" key="2">
    <source>
        <dbReference type="EMBL" id="QHT33549.1"/>
    </source>
</evidence>
<organism evidence="2">
    <name type="scientific">viral metagenome</name>
    <dbReference type="NCBI Taxonomy" id="1070528"/>
    <lineage>
        <taxon>unclassified sequences</taxon>
        <taxon>metagenomes</taxon>
        <taxon>organismal metagenomes</taxon>
    </lineage>
</organism>
<dbReference type="GO" id="GO:0004843">
    <property type="term" value="F:cysteine-type deubiquitinase activity"/>
    <property type="evidence" value="ECO:0007669"/>
    <property type="project" value="InterPro"/>
</dbReference>
<dbReference type="PROSITE" id="PS00972">
    <property type="entry name" value="USP_1"/>
    <property type="match status" value="1"/>
</dbReference>
<dbReference type="PROSITE" id="PS50235">
    <property type="entry name" value="USP_3"/>
    <property type="match status" value="1"/>
</dbReference>
<dbReference type="InterPro" id="IPR028889">
    <property type="entry name" value="USP"/>
</dbReference>
<name>A0A6C0EZ09_9ZZZZ</name>
<dbReference type="InterPro" id="IPR038765">
    <property type="entry name" value="Papain-like_cys_pep_sf"/>
</dbReference>
<protein>
    <recommendedName>
        <fullName evidence="1">USP domain-containing protein</fullName>
    </recommendedName>
</protein>
<feature type="domain" description="USP" evidence="1">
    <location>
        <begin position="29"/>
        <end position="384"/>
    </location>
</feature>
<dbReference type="Gene3D" id="3.90.70.10">
    <property type="entry name" value="Cysteine proteinases"/>
    <property type="match status" value="1"/>
</dbReference>
<reference evidence="2" key="1">
    <citation type="journal article" date="2020" name="Nature">
        <title>Giant virus diversity and host interactions through global metagenomics.</title>
        <authorList>
            <person name="Schulz F."/>
            <person name="Roux S."/>
            <person name="Paez-Espino D."/>
            <person name="Jungbluth S."/>
            <person name="Walsh D.A."/>
            <person name="Denef V.J."/>
            <person name="McMahon K.D."/>
            <person name="Konstantinidis K.T."/>
            <person name="Eloe-Fadrosh E.A."/>
            <person name="Kyrpides N.C."/>
            <person name="Woyke T."/>
        </authorList>
    </citation>
    <scope>NUCLEOTIDE SEQUENCE</scope>
    <source>
        <strain evidence="2">GVMAG-M-3300009161-36</strain>
    </source>
</reference>
<dbReference type="PANTHER" id="PTHR21646">
    <property type="entry name" value="UBIQUITIN CARBOXYL-TERMINAL HYDROLASE"/>
    <property type="match status" value="1"/>
</dbReference>
<dbReference type="PANTHER" id="PTHR21646:SF86">
    <property type="entry name" value="UBIQUITIN CARBOXYL-TERMINAL HYDROLASE"/>
    <property type="match status" value="1"/>
</dbReference>
<evidence type="ECO:0000259" key="1">
    <source>
        <dbReference type="PROSITE" id="PS50235"/>
    </source>
</evidence>
<dbReference type="SUPFAM" id="SSF54001">
    <property type="entry name" value="Cysteine proteinases"/>
    <property type="match status" value="1"/>
</dbReference>
<dbReference type="InterPro" id="IPR050185">
    <property type="entry name" value="Ub_carboxyl-term_hydrolase"/>
</dbReference>
<dbReference type="GO" id="GO:0016579">
    <property type="term" value="P:protein deubiquitination"/>
    <property type="evidence" value="ECO:0007669"/>
    <property type="project" value="InterPro"/>
</dbReference>
<dbReference type="InterPro" id="IPR001394">
    <property type="entry name" value="Peptidase_C19_UCH"/>
</dbReference>
<dbReference type="Pfam" id="PF00443">
    <property type="entry name" value="UCH"/>
    <property type="match status" value="1"/>
</dbReference>
<proteinExistence type="predicted"/>
<sequence>MSEQNQQAQTQTHSQSSTRFQEYKDKGITGLANLGNTCFANACLQCLSHTYELNDFLSKGNGEYKSHLNNKPESVLLVEWDDLRKLMWSQNCVISPGRFINTIQRIAKITKHDLFTGWSQNDLPEFLLFLFESFHSALTREVIMDIKGNIKTKKDEMGKACYEMMKTQYTKDYSEMLNIFFGIHVSVLTPIPPKDMPNNSEYSNYLSLRPEPYMIIHLPIPSKEELGIVNKDKNISLFNCFDKQCEQELLEGDNAWFNEKANIKQDVNKRLLFWSLPNIMIIDIKRFITSMNGRSKKNQQFIDIPINNVDFSTYVEGYAKETFIYDLYAICNHHGQIEGGHYSATIKNANGKWYNFNDTQVTEIAINDNIISGNTPYCLFYRKKKIN</sequence>
<accession>A0A6C0EZ09</accession>
<dbReference type="PROSITE" id="PS00973">
    <property type="entry name" value="USP_2"/>
    <property type="match status" value="1"/>
</dbReference>
<dbReference type="InterPro" id="IPR018200">
    <property type="entry name" value="USP_CS"/>
</dbReference>
<dbReference type="AlphaFoldDB" id="A0A6C0EZ09"/>
<dbReference type="EMBL" id="MN738968">
    <property type="protein sequence ID" value="QHT33549.1"/>
    <property type="molecule type" value="Genomic_DNA"/>
</dbReference>